<name>A0ABT9QX58_9ACTN</name>
<dbReference type="InterPro" id="IPR012296">
    <property type="entry name" value="Nuclease_put_TT1808"/>
</dbReference>
<dbReference type="InterPro" id="IPR008538">
    <property type="entry name" value="Uma2"/>
</dbReference>
<reference evidence="2 3" key="1">
    <citation type="submission" date="2023-07" db="EMBL/GenBank/DDBJ databases">
        <title>Sequencing the genomes of 1000 actinobacteria strains.</title>
        <authorList>
            <person name="Klenk H.-P."/>
        </authorList>
    </citation>
    <scope>NUCLEOTIDE SEQUENCE [LARGE SCALE GENOMIC DNA]</scope>
    <source>
        <strain evidence="2 3">DSM 44109</strain>
    </source>
</reference>
<sequence>MIAKKLDRSAAQTVLPGRPPFTVADLLGFPDDGNRYELFDGCLLVSPPPTPVHQLVTMRLLCVLEDAAPPELQPLSRINLRVDKGDLLIPDVAVVPSGLVDDTEAAFSPQDVLLAVEVVSPHTRRRDRAMKPSAYADARIPFYWRVEPSEGPTIYIHELDGDGYRLVQKCGAGRVATVTGPFGASLDPAALLRPRG</sequence>
<keyword evidence="2" id="KW-0255">Endonuclease</keyword>
<protein>
    <submittedName>
        <fullName evidence="2">Uma2 family endonuclease</fullName>
    </submittedName>
</protein>
<evidence type="ECO:0000313" key="2">
    <source>
        <dbReference type="EMBL" id="MDP9861581.1"/>
    </source>
</evidence>
<dbReference type="Proteomes" id="UP001230426">
    <property type="component" value="Unassembled WGS sequence"/>
</dbReference>
<dbReference type="Pfam" id="PF05685">
    <property type="entry name" value="Uma2"/>
    <property type="match status" value="1"/>
</dbReference>
<feature type="domain" description="Putative restriction endonuclease" evidence="1">
    <location>
        <begin position="28"/>
        <end position="181"/>
    </location>
</feature>
<gene>
    <name evidence="2" type="ORF">J2S55_000840</name>
</gene>
<proteinExistence type="predicted"/>
<dbReference type="EMBL" id="JAUSRB010000001">
    <property type="protein sequence ID" value="MDP9861581.1"/>
    <property type="molecule type" value="Genomic_DNA"/>
</dbReference>
<dbReference type="CDD" id="cd06260">
    <property type="entry name" value="DUF820-like"/>
    <property type="match status" value="1"/>
</dbReference>
<organism evidence="2 3">
    <name type="scientific">Streptosporangium brasiliense</name>
    <dbReference type="NCBI Taxonomy" id="47480"/>
    <lineage>
        <taxon>Bacteria</taxon>
        <taxon>Bacillati</taxon>
        <taxon>Actinomycetota</taxon>
        <taxon>Actinomycetes</taxon>
        <taxon>Streptosporangiales</taxon>
        <taxon>Streptosporangiaceae</taxon>
        <taxon>Streptosporangium</taxon>
    </lineage>
</organism>
<dbReference type="InterPro" id="IPR011335">
    <property type="entry name" value="Restrct_endonuc-II-like"/>
</dbReference>
<keyword evidence="2" id="KW-0540">Nuclease</keyword>
<accession>A0ABT9QX58</accession>
<comment type="caution">
    <text evidence="2">The sequence shown here is derived from an EMBL/GenBank/DDBJ whole genome shotgun (WGS) entry which is preliminary data.</text>
</comment>
<dbReference type="GO" id="GO:0004519">
    <property type="term" value="F:endonuclease activity"/>
    <property type="evidence" value="ECO:0007669"/>
    <property type="project" value="UniProtKB-KW"/>
</dbReference>
<evidence type="ECO:0000313" key="3">
    <source>
        <dbReference type="Proteomes" id="UP001230426"/>
    </source>
</evidence>
<dbReference type="PANTHER" id="PTHR35400">
    <property type="entry name" value="SLR1083 PROTEIN"/>
    <property type="match status" value="1"/>
</dbReference>
<dbReference type="PANTHER" id="PTHR35400:SF3">
    <property type="entry name" value="SLL1072 PROTEIN"/>
    <property type="match status" value="1"/>
</dbReference>
<evidence type="ECO:0000259" key="1">
    <source>
        <dbReference type="Pfam" id="PF05685"/>
    </source>
</evidence>
<dbReference type="SUPFAM" id="SSF52980">
    <property type="entry name" value="Restriction endonuclease-like"/>
    <property type="match status" value="1"/>
</dbReference>
<dbReference type="Gene3D" id="3.90.1570.10">
    <property type="entry name" value="tt1808, chain A"/>
    <property type="match status" value="1"/>
</dbReference>
<dbReference type="RefSeq" id="WP_306857410.1">
    <property type="nucleotide sequence ID" value="NZ_JAUSRB010000001.1"/>
</dbReference>
<keyword evidence="2" id="KW-0378">Hydrolase</keyword>
<keyword evidence="3" id="KW-1185">Reference proteome</keyword>